<accession>A0A286PGZ1</accession>
<proteinExistence type="predicted"/>
<dbReference type="PANTHER" id="PTHR43023">
    <property type="entry name" value="PROTEIN TRIGALACTOSYLDIACYLGLYCEROL 3, CHLOROPLASTIC"/>
    <property type="match status" value="1"/>
</dbReference>
<dbReference type="GO" id="GO:0005524">
    <property type="term" value="F:ATP binding"/>
    <property type="evidence" value="ECO:0007669"/>
    <property type="project" value="UniProtKB-KW"/>
</dbReference>
<dbReference type="EMBL" id="BDQI01000066">
    <property type="protein sequence ID" value="GAX58820.1"/>
    <property type="molecule type" value="Genomic_DNA"/>
</dbReference>
<dbReference type="InterPro" id="IPR027417">
    <property type="entry name" value="P-loop_NTPase"/>
</dbReference>
<dbReference type="Gene3D" id="3.40.50.300">
    <property type="entry name" value="P-loop containing nucleotide triphosphate hydrolases"/>
    <property type="match status" value="1"/>
</dbReference>
<evidence type="ECO:0000313" key="4">
    <source>
        <dbReference type="Proteomes" id="UP000217446"/>
    </source>
</evidence>
<evidence type="ECO:0000313" key="3">
    <source>
        <dbReference type="EMBL" id="GAX58820.1"/>
    </source>
</evidence>
<comment type="caution">
    <text evidence="3">The sequence shown here is derived from an EMBL/GenBank/DDBJ whole genome shotgun (WGS) entry which is preliminary data.</text>
</comment>
<evidence type="ECO:0000256" key="2">
    <source>
        <dbReference type="SAM" id="MobiDB-lite"/>
    </source>
</evidence>
<protein>
    <submittedName>
        <fullName evidence="3">Cobalt ABC transporter ATP-binding protein</fullName>
    </submittedName>
</protein>
<keyword evidence="4" id="KW-1185">Reference proteome</keyword>
<organism evidence="3 4">
    <name type="scientific">Streptomyces olivochromogenes</name>
    <dbReference type="NCBI Taxonomy" id="1963"/>
    <lineage>
        <taxon>Bacteria</taxon>
        <taxon>Bacillati</taxon>
        <taxon>Actinomycetota</taxon>
        <taxon>Actinomycetes</taxon>
        <taxon>Kitasatosporales</taxon>
        <taxon>Streptomycetaceae</taxon>
        <taxon>Streptomyces</taxon>
    </lineage>
</organism>
<dbReference type="AlphaFoldDB" id="A0A286PGZ1"/>
<feature type="region of interest" description="Disordered" evidence="2">
    <location>
        <begin position="90"/>
        <end position="119"/>
    </location>
</feature>
<name>A0A286PGZ1_STROL</name>
<sequence>MPGVLLLDEPPRGLDCRAKTEPVRVVDTLAAQGRTVVISTHEVEFAARAADRVVVMAEGDVVTDGPTSEVTVASPVFVPQTAKSGHQLCVHRAGRPGGAGHLPPRRPPRQIPGSGPVRRPETVRFPWSLSSADSVAGVSGWIY</sequence>
<dbReference type="PANTHER" id="PTHR43023:SF3">
    <property type="entry name" value="PROTEIN TRIGALACTOSYLDIACYLGLYCEROL 3, CHLOROPLASTIC"/>
    <property type="match status" value="1"/>
</dbReference>
<keyword evidence="3" id="KW-0067">ATP-binding</keyword>
<evidence type="ECO:0000256" key="1">
    <source>
        <dbReference type="ARBA" id="ARBA00022448"/>
    </source>
</evidence>
<reference evidence="4" key="1">
    <citation type="submission" date="2017-05" db="EMBL/GenBank/DDBJ databases">
        <title>Streptomyces olivochromogenes NBRC 3561 whole genome shotgun sequence.</title>
        <authorList>
            <person name="Dohra H."/>
            <person name="Kodani S."/>
        </authorList>
    </citation>
    <scope>NUCLEOTIDE SEQUENCE [LARGE SCALE GENOMIC DNA]</scope>
    <source>
        <strain evidence="4">NBRC 3561</strain>
    </source>
</reference>
<dbReference type="STRING" id="1963.AQJ27_49130"/>
<keyword evidence="1" id="KW-0813">Transport</keyword>
<dbReference type="Proteomes" id="UP000217446">
    <property type="component" value="Unassembled WGS sequence"/>
</dbReference>
<dbReference type="SUPFAM" id="SSF52540">
    <property type="entry name" value="P-loop containing nucleoside triphosphate hydrolases"/>
    <property type="match status" value="1"/>
</dbReference>
<keyword evidence="3" id="KW-0547">Nucleotide-binding</keyword>
<gene>
    <name evidence="3" type="primary">cbiO</name>
    <name evidence="3" type="ORF">SO3561_10395</name>
</gene>